<proteinExistence type="predicted"/>
<organism evidence="1 4">
    <name type="scientific">Human adenovirus D serotype 8</name>
    <name type="common">HAdV-8</name>
    <name type="synonym">Human adenovirus 8</name>
    <dbReference type="NCBI Taxonomy" id="31545"/>
    <lineage>
        <taxon>Viruses</taxon>
        <taxon>Varidnaviria</taxon>
        <taxon>Bamfordvirae</taxon>
        <taxon>Preplasmiviricota</taxon>
        <taxon>Polisuviricotina</taxon>
        <taxon>Pharingeaviricetes</taxon>
        <taxon>Rowavirales</taxon>
        <taxon>Adenoviridae</taxon>
        <taxon>Mastadenovirus</taxon>
        <taxon>Mastadenovirus dominans</taxon>
        <taxon>Human mastadenovirus D</taxon>
    </lineage>
</organism>
<evidence type="ECO:0000313" key="1">
    <source>
        <dbReference type="EMBL" id="BBE38135.1"/>
    </source>
</evidence>
<dbReference type="Proteomes" id="UP000594866">
    <property type="component" value="Segment"/>
</dbReference>
<evidence type="ECO:0000313" key="4">
    <source>
        <dbReference type="Proteomes" id="UP000594867"/>
    </source>
</evidence>
<evidence type="ECO:0000313" key="3">
    <source>
        <dbReference type="Proteomes" id="UP000594866"/>
    </source>
</evidence>
<reference evidence="3 4" key="1">
    <citation type="submission" date="2011-11" db="EMBL/GenBank/DDBJ databases">
        <title>Differences of Human Adenovirus Species D type 8 and 54 from registered and new sequenced genomes.</title>
        <authorList>
            <person name="Gonzalez G."/>
            <person name="Aoki K."/>
            <person name="Koyanagi K.O."/>
            <person name="Kitaichi N."/>
            <person name="Ohno S."/>
            <person name="Kaneko H."/>
            <person name="Ishiko H."/>
            <person name="Susumu I."/>
            <person name="Watanabe H."/>
        </authorList>
    </citation>
    <scope>NUCLEOTIDE SEQUENCE [LARGE SCALE GENOMIC DNA]</scope>
    <source>
        <strain evidence="1">HAdVD_8_Sapporo1991</strain>
        <strain evidence="2">HAdVD_8_Sapporo2001</strain>
    </source>
</reference>
<evidence type="ECO:0000313" key="2">
    <source>
        <dbReference type="EMBL" id="BBE38171.1"/>
    </source>
</evidence>
<accession>A0A7R6QHY7</accession>
<name>A0A7R6QHY7_ADE08</name>
<dbReference type="EMBL" id="AB679747">
    <property type="protein sequence ID" value="BBE38135.1"/>
    <property type="molecule type" value="Genomic_DNA"/>
</dbReference>
<protein>
    <submittedName>
        <fullName evidence="1">8.5kDa protein</fullName>
    </submittedName>
</protein>
<dbReference type="Proteomes" id="UP000594867">
    <property type="component" value="Segment"/>
</dbReference>
<dbReference type="EMBL" id="AB679748">
    <property type="protein sequence ID" value="BBE38171.1"/>
    <property type="molecule type" value="Genomic_DNA"/>
</dbReference>
<sequence length="79" mass="8496">MCCWFYPAPRVSSPLGYDPDPKGNKNFKKMYVSVPVSRYPGSGKSADGKRVRALDPALPLFIPGLPAVPGGRHPAGRVV</sequence>
<gene>
    <name evidence="1" type="primary">E4</name>
</gene>
<organismHost>
    <name type="scientific">Homo sapiens</name>
    <name type="common">Human</name>
    <dbReference type="NCBI Taxonomy" id="9606"/>
</organismHost>